<gene>
    <name evidence="4" type="ORF">BGC07_08515</name>
</gene>
<dbReference type="Pfam" id="PF02230">
    <property type="entry name" value="Abhydrolase_2"/>
    <property type="match status" value="1"/>
</dbReference>
<protein>
    <submittedName>
        <fullName evidence="4">Carboxylesterase</fullName>
    </submittedName>
</protein>
<sequence>MLETIEMLIGNKAEASVIWLHGLGADGNDFAPIVPELGLGAAANIRFIFPHAPVRPITINGGMAMRGWYDITSLGFDRTEDKTGIQKSSEQLIELINQEKERGVSADRIILAGFSQGGAIALYTATRLVEKVAGVMALSTYLPLSRALAKEKQTANLSTAILMVHGTQDPIVPYLLGEESKRVLEREDFSVDWHSYPMQHSVCSEEIDLISSWLQHRLG</sequence>
<feature type="domain" description="Phospholipase/carboxylesterase/thioesterase" evidence="3">
    <location>
        <begin position="11"/>
        <end position="215"/>
    </location>
</feature>
<reference evidence="4 5" key="1">
    <citation type="submission" date="2016-08" db="EMBL/GenBank/DDBJ databases">
        <title>Draft genome sequence of Candidatus Piscirickettsia litoralis, from seawater.</title>
        <authorList>
            <person name="Wan X."/>
            <person name="Lee A.J."/>
            <person name="Hou S."/>
            <person name="Donachie S.P."/>
        </authorList>
    </citation>
    <scope>NUCLEOTIDE SEQUENCE [LARGE SCALE GENOMIC DNA]</scope>
    <source>
        <strain evidence="4 5">Y2</strain>
    </source>
</reference>
<dbReference type="PANTHER" id="PTHR10655">
    <property type="entry name" value="LYSOPHOSPHOLIPASE-RELATED"/>
    <property type="match status" value="1"/>
</dbReference>
<accession>A0ABX3A684</accession>
<dbReference type="RefSeq" id="WP_069312751.1">
    <property type="nucleotide sequence ID" value="NZ_MDTU01000001.1"/>
</dbReference>
<evidence type="ECO:0000313" key="5">
    <source>
        <dbReference type="Proteomes" id="UP000094329"/>
    </source>
</evidence>
<keyword evidence="5" id="KW-1185">Reference proteome</keyword>
<evidence type="ECO:0000259" key="3">
    <source>
        <dbReference type="Pfam" id="PF02230"/>
    </source>
</evidence>
<evidence type="ECO:0000256" key="1">
    <source>
        <dbReference type="ARBA" id="ARBA00006499"/>
    </source>
</evidence>
<comment type="caution">
    <text evidence="4">The sequence shown here is derived from an EMBL/GenBank/DDBJ whole genome shotgun (WGS) entry which is preliminary data.</text>
</comment>
<dbReference type="PANTHER" id="PTHR10655:SF17">
    <property type="entry name" value="LYSOPHOSPHOLIPASE-LIKE PROTEIN 1"/>
    <property type="match status" value="1"/>
</dbReference>
<dbReference type="InterPro" id="IPR050565">
    <property type="entry name" value="LYPA1-2/EST-like"/>
</dbReference>
<dbReference type="EMBL" id="MDTU01000001">
    <property type="protein sequence ID" value="ODN42955.1"/>
    <property type="molecule type" value="Genomic_DNA"/>
</dbReference>
<dbReference type="Proteomes" id="UP000094329">
    <property type="component" value="Unassembled WGS sequence"/>
</dbReference>
<keyword evidence="2" id="KW-0378">Hydrolase</keyword>
<evidence type="ECO:0000313" key="4">
    <source>
        <dbReference type="EMBL" id="ODN42955.1"/>
    </source>
</evidence>
<proteinExistence type="inferred from homology"/>
<dbReference type="InterPro" id="IPR029058">
    <property type="entry name" value="AB_hydrolase_fold"/>
</dbReference>
<name>A0ABX3A684_9GAMM</name>
<dbReference type="SUPFAM" id="SSF53474">
    <property type="entry name" value="alpha/beta-Hydrolases"/>
    <property type="match status" value="1"/>
</dbReference>
<comment type="similarity">
    <text evidence="1">Belongs to the AB hydrolase superfamily. AB hydrolase 2 family.</text>
</comment>
<dbReference type="Gene3D" id="3.40.50.1820">
    <property type="entry name" value="alpha/beta hydrolase"/>
    <property type="match status" value="1"/>
</dbReference>
<organism evidence="4 5">
    <name type="scientific">Piscirickettsia litoralis</name>
    <dbReference type="NCBI Taxonomy" id="1891921"/>
    <lineage>
        <taxon>Bacteria</taxon>
        <taxon>Pseudomonadati</taxon>
        <taxon>Pseudomonadota</taxon>
        <taxon>Gammaproteobacteria</taxon>
        <taxon>Thiotrichales</taxon>
        <taxon>Piscirickettsiaceae</taxon>
        <taxon>Piscirickettsia</taxon>
    </lineage>
</organism>
<evidence type="ECO:0000256" key="2">
    <source>
        <dbReference type="ARBA" id="ARBA00022801"/>
    </source>
</evidence>
<dbReference type="InterPro" id="IPR003140">
    <property type="entry name" value="PLipase/COase/thioEstase"/>
</dbReference>